<dbReference type="Pfam" id="PF20239">
    <property type="entry name" value="DUF6596"/>
    <property type="match status" value="1"/>
</dbReference>
<dbReference type="RefSeq" id="WP_307304729.1">
    <property type="nucleotide sequence ID" value="NZ_JAUSRE010000003.1"/>
</dbReference>
<organism evidence="9 10">
    <name type="scientific">Pseudarthrobacter enclensis</name>
    <dbReference type="NCBI Taxonomy" id="993070"/>
    <lineage>
        <taxon>Bacteria</taxon>
        <taxon>Bacillati</taxon>
        <taxon>Actinomycetota</taxon>
        <taxon>Actinomycetes</taxon>
        <taxon>Micrococcales</taxon>
        <taxon>Micrococcaceae</taxon>
        <taxon>Pseudarthrobacter</taxon>
    </lineage>
</organism>
<keyword evidence="3" id="KW-0731">Sigma factor</keyword>
<evidence type="ECO:0000256" key="4">
    <source>
        <dbReference type="ARBA" id="ARBA00023163"/>
    </source>
</evidence>
<accession>A0ABT9RQ44</accession>
<dbReference type="Gene3D" id="1.10.1740.10">
    <property type="match status" value="1"/>
</dbReference>
<proteinExistence type="inferred from homology"/>
<dbReference type="InterPro" id="IPR013325">
    <property type="entry name" value="RNA_pol_sigma_r2"/>
</dbReference>
<evidence type="ECO:0000256" key="2">
    <source>
        <dbReference type="ARBA" id="ARBA00023015"/>
    </source>
</evidence>
<comment type="similarity">
    <text evidence="1">Belongs to the sigma-70 factor family. ECF subfamily.</text>
</comment>
<protein>
    <submittedName>
        <fullName evidence="9">RNA polymerase sigma-70 factor (ECF subfamily)</fullName>
    </submittedName>
</protein>
<dbReference type="Proteomes" id="UP001226577">
    <property type="component" value="Unassembled WGS sequence"/>
</dbReference>
<dbReference type="InterPro" id="IPR007627">
    <property type="entry name" value="RNA_pol_sigma70_r2"/>
</dbReference>
<evidence type="ECO:0000313" key="9">
    <source>
        <dbReference type="EMBL" id="MDP9887343.1"/>
    </source>
</evidence>
<evidence type="ECO:0000313" key="10">
    <source>
        <dbReference type="Proteomes" id="UP001226577"/>
    </source>
</evidence>
<feature type="domain" description="RNA polymerase sigma-70 region 2" evidence="6">
    <location>
        <begin position="32"/>
        <end position="89"/>
    </location>
</feature>
<dbReference type="Pfam" id="PF04542">
    <property type="entry name" value="Sigma70_r2"/>
    <property type="match status" value="1"/>
</dbReference>
<feature type="domain" description="RNA polymerase sigma factor 70 region 4 type 2" evidence="7">
    <location>
        <begin position="130"/>
        <end position="181"/>
    </location>
</feature>
<dbReference type="Gene3D" id="1.10.10.10">
    <property type="entry name" value="Winged helix-like DNA-binding domain superfamily/Winged helix DNA-binding domain"/>
    <property type="match status" value="1"/>
</dbReference>
<gene>
    <name evidence="9" type="ORF">J2X98_000914</name>
</gene>
<evidence type="ECO:0000256" key="1">
    <source>
        <dbReference type="ARBA" id="ARBA00010641"/>
    </source>
</evidence>
<dbReference type="Pfam" id="PF08281">
    <property type="entry name" value="Sigma70_r4_2"/>
    <property type="match status" value="1"/>
</dbReference>
<feature type="compositionally biased region" description="Basic and acidic residues" evidence="5">
    <location>
        <begin position="421"/>
        <end position="430"/>
    </location>
</feature>
<name>A0ABT9RQ44_9MICC</name>
<evidence type="ECO:0000259" key="7">
    <source>
        <dbReference type="Pfam" id="PF08281"/>
    </source>
</evidence>
<evidence type="ECO:0000256" key="3">
    <source>
        <dbReference type="ARBA" id="ARBA00023082"/>
    </source>
</evidence>
<dbReference type="SUPFAM" id="SSF88659">
    <property type="entry name" value="Sigma3 and sigma4 domains of RNA polymerase sigma factors"/>
    <property type="match status" value="1"/>
</dbReference>
<evidence type="ECO:0000259" key="8">
    <source>
        <dbReference type="Pfam" id="PF20239"/>
    </source>
</evidence>
<dbReference type="InterPro" id="IPR046531">
    <property type="entry name" value="DUF6596"/>
</dbReference>
<sequence>MAGAGGQLMPGAARTEVAAAVADAHRREWAFVLAATVRVAGDIDAAEETVQDAYASALSTWGRSGIPTNPGAWLTVTARRRALDVRRRTATAERALPKLVSPGERGVDEAVVEGAGPEGEDIPDDRLRLIFTCCHPALALEAQVALTLRLLCGLSTAEVARAFLVPETTMAARLTRAKKKIAAAHIPYRVPGASELHERVDGVLAVVYLVYTTGHTAPSGADLMRGDLAGRGLELARMLRALLPEDPDVAGLLALILLTGARTGARLDGQGDLVLLENQDRSMWDRQAIEEGVRLLGASLAARPPGRFALMAAIAAVHDESGSWADTDWHEILGLYDLLLATWPSPVVRLNRAIALGFALGPAEALGELDALGAEPQLARYPYLAAARGDFLARLGRAAEARLAFEEALILTDNQAERRFLRSRISEPPESRGLPGQGESPS</sequence>
<dbReference type="PANTHER" id="PTHR47756">
    <property type="entry name" value="BLL6612 PROTEIN-RELATED"/>
    <property type="match status" value="1"/>
</dbReference>
<evidence type="ECO:0000259" key="6">
    <source>
        <dbReference type="Pfam" id="PF04542"/>
    </source>
</evidence>
<dbReference type="InterPro" id="IPR013324">
    <property type="entry name" value="RNA_pol_sigma_r3/r4-like"/>
</dbReference>
<dbReference type="EMBL" id="JAUSRE010000003">
    <property type="protein sequence ID" value="MDP9887343.1"/>
    <property type="molecule type" value="Genomic_DNA"/>
</dbReference>
<evidence type="ECO:0000256" key="5">
    <source>
        <dbReference type="SAM" id="MobiDB-lite"/>
    </source>
</evidence>
<keyword evidence="4" id="KW-0804">Transcription</keyword>
<comment type="caution">
    <text evidence="9">The sequence shown here is derived from an EMBL/GenBank/DDBJ whole genome shotgun (WGS) entry which is preliminary data.</text>
</comment>
<feature type="domain" description="DUF6596" evidence="8">
    <location>
        <begin position="199"/>
        <end position="299"/>
    </location>
</feature>
<keyword evidence="2" id="KW-0805">Transcription regulation</keyword>
<dbReference type="SUPFAM" id="SSF88946">
    <property type="entry name" value="Sigma2 domain of RNA polymerase sigma factors"/>
    <property type="match status" value="1"/>
</dbReference>
<feature type="region of interest" description="Disordered" evidence="5">
    <location>
        <begin position="421"/>
        <end position="442"/>
    </location>
</feature>
<dbReference type="InterPro" id="IPR036388">
    <property type="entry name" value="WH-like_DNA-bd_sf"/>
</dbReference>
<keyword evidence="10" id="KW-1185">Reference proteome</keyword>
<reference evidence="9 10" key="1">
    <citation type="submission" date="2023-07" db="EMBL/GenBank/DDBJ databases">
        <title>Sorghum-associated microbial communities from plants grown in Nebraska, USA.</title>
        <authorList>
            <person name="Schachtman D."/>
        </authorList>
    </citation>
    <scope>NUCLEOTIDE SEQUENCE [LARGE SCALE GENOMIC DNA]</scope>
    <source>
        <strain evidence="9 10">CC222</strain>
    </source>
</reference>
<dbReference type="InterPro" id="IPR013249">
    <property type="entry name" value="RNA_pol_sigma70_r4_t2"/>
</dbReference>
<dbReference type="PANTHER" id="PTHR47756:SF2">
    <property type="entry name" value="BLL6612 PROTEIN"/>
    <property type="match status" value="1"/>
</dbReference>